<accession>A0A645J397</accession>
<comment type="caution">
    <text evidence="1">The sequence shown here is derived from an EMBL/GenBank/DDBJ whole genome shotgun (WGS) entry which is preliminary data.</text>
</comment>
<evidence type="ECO:0000313" key="1">
    <source>
        <dbReference type="EMBL" id="MPN57916.1"/>
    </source>
</evidence>
<protein>
    <submittedName>
        <fullName evidence="1">Uncharacterized protein</fullName>
    </submittedName>
</protein>
<organism evidence="1">
    <name type="scientific">bioreactor metagenome</name>
    <dbReference type="NCBI Taxonomy" id="1076179"/>
    <lineage>
        <taxon>unclassified sequences</taxon>
        <taxon>metagenomes</taxon>
        <taxon>ecological metagenomes</taxon>
    </lineage>
</organism>
<dbReference type="EMBL" id="VSSQ01130052">
    <property type="protein sequence ID" value="MPN57916.1"/>
    <property type="molecule type" value="Genomic_DNA"/>
</dbReference>
<proteinExistence type="predicted"/>
<name>A0A645J397_9ZZZZ</name>
<reference evidence="1" key="1">
    <citation type="submission" date="2019-08" db="EMBL/GenBank/DDBJ databases">
        <authorList>
            <person name="Kucharzyk K."/>
            <person name="Murdoch R.W."/>
            <person name="Higgins S."/>
            <person name="Loffler F."/>
        </authorList>
    </citation>
    <scope>NUCLEOTIDE SEQUENCE</scope>
</reference>
<dbReference type="AlphaFoldDB" id="A0A645J397"/>
<gene>
    <name evidence="1" type="ORF">SDC9_205612</name>
</gene>
<sequence length="132" mass="13978">MEPLRGLDLEGDALGGVHDHRMAEAQGELDLLRGLLDHAVADADNLERPRVAIGYTDDHVVHQGAGQSVQCARVALIVGTSDHQLAFIVLLNSDGGGDRTAQGALRTLDSHVATIDGHLDTGWDGDRELANS</sequence>